<organism evidence="1 2">
    <name type="scientific">Catharanthus roseus</name>
    <name type="common">Madagascar periwinkle</name>
    <name type="synonym">Vinca rosea</name>
    <dbReference type="NCBI Taxonomy" id="4058"/>
    <lineage>
        <taxon>Eukaryota</taxon>
        <taxon>Viridiplantae</taxon>
        <taxon>Streptophyta</taxon>
        <taxon>Embryophyta</taxon>
        <taxon>Tracheophyta</taxon>
        <taxon>Spermatophyta</taxon>
        <taxon>Magnoliopsida</taxon>
        <taxon>eudicotyledons</taxon>
        <taxon>Gunneridae</taxon>
        <taxon>Pentapetalae</taxon>
        <taxon>asterids</taxon>
        <taxon>lamiids</taxon>
        <taxon>Gentianales</taxon>
        <taxon>Apocynaceae</taxon>
        <taxon>Rauvolfioideae</taxon>
        <taxon>Vinceae</taxon>
        <taxon>Catharanthinae</taxon>
        <taxon>Catharanthus</taxon>
    </lineage>
</organism>
<accession>A0ACB9ZM91</accession>
<proteinExistence type="predicted"/>
<gene>
    <name evidence="1" type="ORF">M9H77_34819</name>
</gene>
<reference evidence="2" key="1">
    <citation type="journal article" date="2023" name="Nat. Plants">
        <title>Single-cell RNA sequencing provides a high-resolution roadmap for understanding the multicellular compartmentation of specialized metabolism.</title>
        <authorList>
            <person name="Sun S."/>
            <person name="Shen X."/>
            <person name="Li Y."/>
            <person name="Li Y."/>
            <person name="Wang S."/>
            <person name="Li R."/>
            <person name="Zhang H."/>
            <person name="Shen G."/>
            <person name="Guo B."/>
            <person name="Wei J."/>
            <person name="Xu J."/>
            <person name="St-Pierre B."/>
            <person name="Chen S."/>
            <person name="Sun C."/>
        </authorList>
    </citation>
    <scope>NUCLEOTIDE SEQUENCE [LARGE SCALE GENOMIC DNA]</scope>
</reference>
<evidence type="ECO:0000313" key="1">
    <source>
        <dbReference type="EMBL" id="KAI5648814.1"/>
    </source>
</evidence>
<evidence type="ECO:0000313" key="2">
    <source>
        <dbReference type="Proteomes" id="UP001060085"/>
    </source>
</evidence>
<comment type="caution">
    <text evidence="1">The sequence shown here is derived from an EMBL/GenBank/DDBJ whole genome shotgun (WGS) entry which is preliminary data.</text>
</comment>
<keyword evidence="2" id="KW-1185">Reference proteome</keyword>
<dbReference type="Proteomes" id="UP001060085">
    <property type="component" value="Linkage Group LG08"/>
</dbReference>
<name>A0ACB9ZM91_CATRO</name>
<protein>
    <submittedName>
        <fullName evidence="1">Uncharacterized protein</fullName>
    </submittedName>
</protein>
<sequence>MFLSNFKTSISILNSTVPQTQSFSITSSPTRKFATTAADASFPTAEWAPIMVLGGFMAIVLSIASHSMWQQLAYSPQVHLSKKKRESVPEVYDPDVVVRSADKFVNKSFLRKVGNIQEKSFHDPMQSLKSVGVHK</sequence>
<dbReference type="EMBL" id="CM044708">
    <property type="protein sequence ID" value="KAI5648814.1"/>
    <property type="molecule type" value="Genomic_DNA"/>
</dbReference>